<dbReference type="GO" id="GO:0004497">
    <property type="term" value="F:monooxygenase activity"/>
    <property type="evidence" value="ECO:0007669"/>
    <property type="project" value="UniProtKB-KW"/>
</dbReference>
<dbReference type="InterPro" id="IPR007138">
    <property type="entry name" value="ABM_dom"/>
</dbReference>
<comment type="caution">
    <text evidence="2">The sequence shown here is derived from an EMBL/GenBank/DDBJ whole genome shotgun (WGS) entry which is preliminary data.</text>
</comment>
<dbReference type="Gene3D" id="3.30.70.100">
    <property type="match status" value="1"/>
</dbReference>
<dbReference type="InterPro" id="IPR011008">
    <property type="entry name" value="Dimeric_a/b-barrel"/>
</dbReference>
<sequence>MYITISRFRVEGDGETFDKWLLPLADKMRALPGNVLYRVLHDPLDPQARVLTEVWETEEDHLAHLVDLDHVEIIAIGSEKGMRDMYVHHWSKAEGHIERGRSRTEQRLADRTERGEMYRLIDEFRVSRGLSTS</sequence>
<keyword evidence="3" id="KW-1185">Reference proteome</keyword>
<proteinExistence type="predicted"/>
<name>A0ABU4C4K5_RHOGO</name>
<dbReference type="SUPFAM" id="SSF54909">
    <property type="entry name" value="Dimeric alpha+beta barrel"/>
    <property type="match status" value="1"/>
</dbReference>
<evidence type="ECO:0000259" key="1">
    <source>
        <dbReference type="PROSITE" id="PS51725"/>
    </source>
</evidence>
<dbReference type="Proteomes" id="UP001185927">
    <property type="component" value="Unassembled WGS sequence"/>
</dbReference>
<dbReference type="RefSeq" id="WP_317545780.1">
    <property type="nucleotide sequence ID" value="NZ_JAWLKB010000040.1"/>
</dbReference>
<keyword evidence="2" id="KW-0503">Monooxygenase</keyword>
<organism evidence="2 3">
    <name type="scientific">Rhodococcus globerulus</name>
    <dbReference type="NCBI Taxonomy" id="33008"/>
    <lineage>
        <taxon>Bacteria</taxon>
        <taxon>Bacillati</taxon>
        <taxon>Actinomycetota</taxon>
        <taxon>Actinomycetes</taxon>
        <taxon>Mycobacteriales</taxon>
        <taxon>Nocardiaceae</taxon>
        <taxon>Rhodococcus</taxon>
    </lineage>
</organism>
<reference evidence="2 3" key="1">
    <citation type="submission" date="2023-10" db="EMBL/GenBank/DDBJ databases">
        <title>Development of a sustainable strategy for remediation of hydrocarbon-contaminated territories based on the waste exchange concept.</title>
        <authorList>
            <person name="Krivoruchko A."/>
        </authorList>
    </citation>
    <scope>NUCLEOTIDE SEQUENCE [LARGE SCALE GENOMIC DNA]</scope>
    <source>
        <strain evidence="2 3">IEGM 1203</strain>
    </source>
</reference>
<feature type="domain" description="ABM" evidence="1">
    <location>
        <begin position="1"/>
        <end position="89"/>
    </location>
</feature>
<keyword evidence="2" id="KW-0560">Oxidoreductase</keyword>
<accession>A0ABU4C4K5</accession>
<evidence type="ECO:0000313" key="2">
    <source>
        <dbReference type="EMBL" id="MDV6271335.1"/>
    </source>
</evidence>
<dbReference type="EMBL" id="JAWLKB010000040">
    <property type="protein sequence ID" value="MDV6271335.1"/>
    <property type="molecule type" value="Genomic_DNA"/>
</dbReference>
<gene>
    <name evidence="2" type="ORF">R3Q16_32490</name>
</gene>
<dbReference type="PROSITE" id="PS51725">
    <property type="entry name" value="ABM"/>
    <property type="match status" value="1"/>
</dbReference>
<evidence type="ECO:0000313" key="3">
    <source>
        <dbReference type="Proteomes" id="UP001185927"/>
    </source>
</evidence>
<protein>
    <submittedName>
        <fullName evidence="2">Antibiotic biosynthesis monooxygenase</fullName>
    </submittedName>
</protein>
<dbReference type="Pfam" id="PF03992">
    <property type="entry name" value="ABM"/>
    <property type="match status" value="1"/>
</dbReference>